<dbReference type="Gene3D" id="1.25.40.20">
    <property type="entry name" value="Ankyrin repeat-containing domain"/>
    <property type="match status" value="1"/>
</dbReference>
<evidence type="ECO:0000313" key="5">
    <source>
        <dbReference type="Proteomes" id="UP001324634"/>
    </source>
</evidence>
<dbReference type="RefSeq" id="WP_321394123.1">
    <property type="nucleotide sequence ID" value="NZ_CP139487.1"/>
</dbReference>
<dbReference type="InterPro" id="IPR036770">
    <property type="entry name" value="Ankyrin_rpt-contain_sf"/>
</dbReference>
<proteinExistence type="predicted"/>
<organism evidence="4 5">
    <name type="scientific">Peredibacter starrii</name>
    <dbReference type="NCBI Taxonomy" id="28202"/>
    <lineage>
        <taxon>Bacteria</taxon>
        <taxon>Pseudomonadati</taxon>
        <taxon>Bdellovibrionota</taxon>
        <taxon>Bacteriovoracia</taxon>
        <taxon>Bacteriovoracales</taxon>
        <taxon>Bacteriovoracaceae</taxon>
        <taxon>Peredibacter</taxon>
    </lineage>
</organism>
<keyword evidence="5" id="KW-1185">Reference proteome</keyword>
<dbReference type="PANTHER" id="PTHR24126">
    <property type="entry name" value="ANKYRIN REPEAT, PH AND SEC7 DOMAIN CONTAINING PROTEIN SECG-RELATED"/>
    <property type="match status" value="1"/>
</dbReference>
<dbReference type="PANTHER" id="PTHR24126:SF14">
    <property type="entry name" value="ANK_REP_REGION DOMAIN-CONTAINING PROTEIN"/>
    <property type="match status" value="1"/>
</dbReference>
<sequence length="286" mass="31477">MDNKRALISAACLLGVVAVSTVWLLSNPKNAQNGSGSTDDALLALIKNDQKAFEAFIEAGGKLHDNLPAIDGQVYTVAQGMSYFERASFMKYLHNKKVPYVQQTEGKPFDVVSLSIGKNNPELLSQMALENPKYQLAYGPKGWTLLHMASAACAHKLTAILHEKGQLRWDAKAKDGSTPLTIAAENDCLPMLSYWKEQKADFNKKDGRGLTALSILKKKKDAALMAFVTSFEAPARTIASVKAEEPNFYKKRVIPKDQIVDHSALIEPDERPLEATETAEYSEFAD</sequence>
<dbReference type="InterPro" id="IPR002110">
    <property type="entry name" value="Ankyrin_rpt"/>
</dbReference>
<evidence type="ECO:0000256" key="1">
    <source>
        <dbReference type="ARBA" id="ARBA00022737"/>
    </source>
</evidence>
<reference evidence="4 5" key="1">
    <citation type="submission" date="2023-11" db="EMBL/GenBank/DDBJ databases">
        <title>Peredibacter starrii A3.12.</title>
        <authorList>
            <person name="Mitchell R.J."/>
        </authorList>
    </citation>
    <scope>NUCLEOTIDE SEQUENCE [LARGE SCALE GENOMIC DNA]</scope>
    <source>
        <strain evidence="4 5">A3.12</strain>
    </source>
</reference>
<keyword evidence="1" id="KW-0677">Repeat</keyword>
<dbReference type="KEGG" id="psti:SOO65_18815"/>
<dbReference type="SUPFAM" id="SSF48403">
    <property type="entry name" value="Ankyrin repeat"/>
    <property type="match status" value="1"/>
</dbReference>
<evidence type="ECO:0008006" key="6">
    <source>
        <dbReference type="Google" id="ProtNLM"/>
    </source>
</evidence>
<keyword evidence="2" id="KW-0040">ANK repeat</keyword>
<evidence type="ECO:0000313" key="4">
    <source>
        <dbReference type="EMBL" id="WPU64749.1"/>
    </source>
</evidence>
<evidence type="ECO:0000256" key="3">
    <source>
        <dbReference type="SAM" id="MobiDB-lite"/>
    </source>
</evidence>
<feature type="region of interest" description="Disordered" evidence="3">
    <location>
        <begin position="267"/>
        <end position="286"/>
    </location>
</feature>
<evidence type="ECO:0000256" key="2">
    <source>
        <dbReference type="ARBA" id="ARBA00023043"/>
    </source>
</evidence>
<gene>
    <name evidence="4" type="ORF">SOO65_18815</name>
</gene>
<dbReference type="Proteomes" id="UP001324634">
    <property type="component" value="Chromosome"/>
</dbReference>
<name>A0AAX4HP55_9BACT</name>
<dbReference type="AlphaFoldDB" id="A0AAX4HP55"/>
<accession>A0AAX4HP55</accession>
<dbReference type="EMBL" id="CP139487">
    <property type="protein sequence ID" value="WPU64749.1"/>
    <property type="molecule type" value="Genomic_DNA"/>
</dbReference>
<dbReference type="Pfam" id="PF12796">
    <property type="entry name" value="Ank_2"/>
    <property type="match status" value="1"/>
</dbReference>
<protein>
    <recommendedName>
        <fullName evidence="6">Ankyrin repeat domain-containing protein</fullName>
    </recommendedName>
</protein>